<feature type="region of interest" description="Disordered" evidence="1">
    <location>
        <begin position="1"/>
        <end position="52"/>
    </location>
</feature>
<keyword evidence="3" id="KW-1185">Reference proteome</keyword>
<evidence type="ECO:0000256" key="1">
    <source>
        <dbReference type="SAM" id="MobiDB-lite"/>
    </source>
</evidence>
<proteinExistence type="predicted"/>
<comment type="caution">
    <text evidence="2">The sequence shown here is derived from an EMBL/GenBank/DDBJ whole genome shotgun (WGS) entry which is preliminary data.</text>
</comment>
<organism evidence="2 3">
    <name type="scientific">Psophocarpus tetragonolobus</name>
    <name type="common">Winged bean</name>
    <name type="synonym">Dolichos tetragonolobus</name>
    <dbReference type="NCBI Taxonomy" id="3891"/>
    <lineage>
        <taxon>Eukaryota</taxon>
        <taxon>Viridiplantae</taxon>
        <taxon>Streptophyta</taxon>
        <taxon>Embryophyta</taxon>
        <taxon>Tracheophyta</taxon>
        <taxon>Spermatophyta</taxon>
        <taxon>Magnoliopsida</taxon>
        <taxon>eudicotyledons</taxon>
        <taxon>Gunneridae</taxon>
        <taxon>Pentapetalae</taxon>
        <taxon>rosids</taxon>
        <taxon>fabids</taxon>
        <taxon>Fabales</taxon>
        <taxon>Fabaceae</taxon>
        <taxon>Papilionoideae</taxon>
        <taxon>50 kb inversion clade</taxon>
        <taxon>NPAAA clade</taxon>
        <taxon>indigoferoid/millettioid clade</taxon>
        <taxon>Phaseoleae</taxon>
        <taxon>Psophocarpus</taxon>
    </lineage>
</organism>
<gene>
    <name evidence="2" type="ORF">VNO78_32783</name>
</gene>
<dbReference type="EMBL" id="JAYMYS010000009">
    <property type="protein sequence ID" value="KAK7380275.1"/>
    <property type="molecule type" value="Genomic_DNA"/>
</dbReference>
<reference evidence="2 3" key="1">
    <citation type="submission" date="2024-01" db="EMBL/GenBank/DDBJ databases">
        <title>The genomes of 5 underutilized Papilionoideae crops provide insights into root nodulation and disease resistanc.</title>
        <authorList>
            <person name="Jiang F."/>
        </authorList>
    </citation>
    <scope>NUCLEOTIDE SEQUENCE [LARGE SCALE GENOMIC DNA]</scope>
    <source>
        <strain evidence="2">DUOXIRENSHENG_FW03</strain>
        <tissue evidence="2">Leaves</tissue>
    </source>
</reference>
<name>A0AAN9NX77_PSOTE</name>
<dbReference type="Proteomes" id="UP001386955">
    <property type="component" value="Unassembled WGS sequence"/>
</dbReference>
<evidence type="ECO:0000313" key="3">
    <source>
        <dbReference type="Proteomes" id="UP001386955"/>
    </source>
</evidence>
<evidence type="ECO:0000313" key="2">
    <source>
        <dbReference type="EMBL" id="KAK7380275.1"/>
    </source>
</evidence>
<sequence>MLSLVVATPPSPSRHAVAASLPPSSLLLSQGEKTRTSHVKHHTEPNCSTTPHHIASQLPHHRHTPAAPLWPSSLLLSQGEKRPLATLNTTLPPSYRTTTTPHHRPVAISPPHCYCTTFVNRHRLCLTLTRIKICTSHTAQFSYHRHPATLITTPLSSPIVLLSLLELNDTSSHRLNCGVLSSVYKTLKHRFHLARLHSVTLISLQPITLYSVWLQGYCLLLLQVF</sequence>
<feature type="compositionally biased region" description="Low complexity" evidence="1">
    <location>
        <begin position="20"/>
        <end position="29"/>
    </location>
</feature>
<protein>
    <submittedName>
        <fullName evidence="2">Uncharacterized protein</fullName>
    </submittedName>
</protein>
<accession>A0AAN9NX77</accession>
<dbReference type="AlphaFoldDB" id="A0AAN9NX77"/>